<keyword evidence="3 4" id="KW-0067">ATP-binding</keyword>
<dbReference type="InterPro" id="IPR037171">
    <property type="entry name" value="NagB/RpiA_transferase-like"/>
</dbReference>
<accession>A0ABT7LJV9</accession>
<dbReference type="Proteomes" id="UP001238603">
    <property type="component" value="Unassembled WGS sequence"/>
</dbReference>
<dbReference type="EC" id="6.3.3.2" evidence="4"/>
<dbReference type="EMBL" id="JASVDS010000003">
    <property type="protein sequence ID" value="MDL5032485.1"/>
    <property type="molecule type" value="Genomic_DNA"/>
</dbReference>
<evidence type="ECO:0000256" key="4">
    <source>
        <dbReference type="RuleBase" id="RU361279"/>
    </source>
</evidence>
<evidence type="ECO:0000313" key="6">
    <source>
        <dbReference type="Proteomes" id="UP001238603"/>
    </source>
</evidence>
<dbReference type="PIRSF" id="PIRSF006806">
    <property type="entry name" value="FTHF_cligase"/>
    <property type="match status" value="1"/>
</dbReference>
<keyword evidence="4" id="KW-0460">Magnesium</keyword>
<dbReference type="GO" id="GO:0030272">
    <property type="term" value="F:5-formyltetrahydrofolate cyclo-ligase activity"/>
    <property type="evidence" value="ECO:0007669"/>
    <property type="project" value="UniProtKB-EC"/>
</dbReference>
<dbReference type="PANTHER" id="PTHR23407">
    <property type="entry name" value="ATPASE INHIBITOR/5-FORMYLTETRAHYDROFOLATE CYCLO-LIGASE"/>
    <property type="match status" value="1"/>
</dbReference>
<sequence length="188" mass="20368">MSTNTSPDRAVLRQTLLQQRREFIASPAFAAAEQQLGQRLLGLLEQLEPQCLGLYWPLEGEFNAAALLASASGLQECTLALPFARKANRQMDFRRWDRQPPAVQDECGIPSSAGAVVQPDVLLVPCVGFTLAGFRLGYGGGYYDRWLAAHPGVTTVGLAWQAGQIELSVQPHDQPLTIVLTEAGLIAP</sequence>
<dbReference type="Pfam" id="PF01812">
    <property type="entry name" value="5-FTHF_cyc-lig"/>
    <property type="match status" value="1"/>
</dbReference>
<evidence type="ECO:0000256" key="3">
    <source>
        <dbReference type="ARBA" id="ARBA00022840"/>
    </source>
</evidence>
<keyword evidence="2 4" id="KW-0547">Nucleotide-binding</keyword>
<evidence type="ECO:0000313" key="5">
    <source>
        <dbReference type="EMBL" id="MDL5032485.1"/>
    </source>
</evidence>
<protein>
    <recommendedName>
        <fullName evidence="4">5-formyltetrahydrofolate cyclo-ligase</fullName>
        <ecNumber evidence="4">6.3.3.2</ecNumber>
    </recommendedName>
</protein>
<comment type="cofactor">
    <cofactor evidence="4">
        <name>Mg(2+)</name>
        <dbReference type="ChEBI" id="CHEBI:18420"/>
    </cofactor>
</comment>
<evidence type="ECO:0000256" key="1">
    <source>
        <dbReference type="ARBA" id="ARBA00010638"/>
    </source>
</evidence>
<comment type="caution">
    <text evidence="5">The sequence shown here is derived from an EMBL/GenBank/DDBJ whole genome shotgun (WGS) entry which is preliminary data.</text>
</comment>
<keyword evidence="5" id="KW-0436">Ligase</keyword>
<keyword evidence="4" id="KW-0479">Metal-binding</keyword>
<dbReference type="NCBIfam" id="TIGR02727">
    <property type="entry name" value="MTHFS_bact"/>
    <property type="match status" value="1"/>
</dbReference>
<proteinExistence type="inferred from homology"/>
<organism evidence="5 6">
    <name type="scientific">Roseateles subflavus</name>
    <dbReference type="NCBI Taxonomy" id="3053353"/>
    <lineage>
        <taxon>Bacteria</taxon>
        <taxon>Pseudomonadati</taxon>
        <taxon>Pseudomonadota</taxon>
        <taxon>Betaproteobacteria</taxon>
        <taxon>Burkholderiales</taxon>
        <taxon>Sphaerotilaceae</taxon>
        <taxon>Roseateles</taxon>
    </lineage>
</organism>
<dbReference type="InterPro" id="IPR002698">
    <property type="entry name" value="FTHF_cligase"/>
</dbReference>
<comment type="similarity">
    <text evidence="1 4">Belongs to the 5-formyltetrahydrofolate cyclo-ligase family.</text>
</comment>
<dbReference type="InterPro" id="IPR024185">
    <property type="entry name" value="FTHF_cligase-like_sf"/>
</dbReference>
<comment type="catalytic activity">
    <reaction evidence="4">
        <text>(6S)-5-formyl-5,6,7,8-tetrahydrofolate + ATP = (6R)-5,10-methenyltetrahydrofolate + ADP + phosphate</text>
        <dbReference type="Rhea" id="RHEA:10488"/>
        <dbReference type="ChEBI" id="CHEBI:30616"/>
        <dbReference type="ChEBI" id="CHEBI:43474"/>
        <dbReference type="ChEBI" id="CHEBI:57455"/>
        <dbReference type="ChEBI" id="CHEBI:57457"/>
        <dbReference type="ChEBI" id="CHEBI:456216"/>
        <dbReference type="EC" id="6.3.3.2"/>
    </reaction>
</comment>
<name>A0ABT7LJV9_9BURK</name>
<dbReference type="SUPFAM" id="SSF100950">
    <property type="entry name" value="NagB/RpiA/CoA transferase-like"/>
    <property type="match status" value="1"/>
</dbReference>
<reference evidence="5 6" key="1">
    <citation type="submission" date="2023-06" db="EMBL/GenBank/DDBJ databases">
        <title>Pelomonas sp. APW6 16S ribosomal RNA gene genome sequencing and assembly.</title>
        <authorList>
            <person name="Woo H."/>
        </authorList>
    </citation>
    <scope>NUCLEOTIDE SEQUENCE [LARGE SCALE GENOMIC DNA]</scope>
    <source>
        <strain evidence="5 6">APW6</strain>
    </source>
</reference>
<evidence type="ECO:0000256" key="2">
    <source>
        <dbReference type="ARBA" id="ARBA00022741"/>
    </source>
</evidence>
<dbReference type="PANTHER" id="PTHR23407:SF1">
    <property type="entry name" value="5-FORMYLTETRAHYDROFOLATE CYCLO-LIGASE"/>
    <property type="match status" value="1"/>
</dbReference>
<keyword evidence="6" id="KW-1185">Reference proteome</keyword>
<dbReference type="RefSeq" id="WP_285982585.1">
    <property type="nucleotide sequence ID" value="NZ_JASVDS010000003.1"/>
</dbReference>
<dbReference type="Gene3D" id="3.40.50.10420">
    <property type="entry name" value="NagB/RpiA/CoA transferase-like"/>
    <property type="match status" value="1"/>
</dbReference>
<gene>
    <name evidence="5" type="ORF">QRD43_11285</name>
</gene>